<evidence type="ECO:0008006" key="3">
    <source>
        <dbReference type="Google" id="ProtNLM"/>
    </source>
</evidence>
<dbReference type="EMBL" id="AP018203">
    <property type="protein sequence ID" value="BAY56770.1"/>
    <property type="molecule type" value="Genomic_DNA"/>
</dbReference>
<name>A0A1Z4JJ58_LEPBY</name>
<sequence length="207" mass="23946">MSSSTYYFPMSLESELYQLLCQDKATYVLAEKSFSCHFTLLDLDPEDLEEEIEFLVEDFPDIFVTPDVTLHIMKQFEAYMQNPIPEYVMLESYISRQIKAALIQFLNASQGAESELVTSLLYSGSALFDPHLLSSSDFRFLSAQTVQTGANLLRDIPPERIFDVPESWQDSNQGMRWDNYTARFFGYWRDLYLEAAERQDVMLLATS</sequence>
<reference evidence="1 2" key="1">
    <citation type="submission" date="2017-06" db="EMBL/GenBank/DDBJ databases">
        <title>Genome sequencing of cyanobaciteial culture collection at National Institute for Environmental Studies (NIES).</title>
        <authorList>
            <person name="Hirose Y."/>
            <person name="Shimura Y."/>
            <person name="Fujisawa T."/>
            <person name="Nakamura Y."/>
            <person name="Kawachi M."/>
        </authorList>
    </citation>
    <scope>NUCLEOTIDE SEQUENCE [LARGE SCALE GENOMIC DNA]</scope>
    <source>
        <strain evidence="1 2">NIES-2135</strain>
    </source>
</reference>
<proteinExistence type="predicted"/>
<evidence type="ECO:0000313" key="1">
    <source>
        <dbReference type="EMBL" id="BAY56770.1"/>
    </source>
</evidence>
<protein>
    <recommendedName>
        <fullName evidence="3">DUF1877 domain-containing protein</fullName>
    </recommendedName>
</protein>
<keyword evidence="2" id="KW-1185">Reference proteome</keyword>
<accession>A0A1Z4JJ58</accession>
<dbReference type="AlphaFoldDB" id="A0A1Z4JJ58"/>
<gene>
    <name evidence="1" type="ORF">NIES2135_36100</name>
</gene>
<organism evidence="1 2">
    <name type="scientific">Leptolyngbya boryana NIES-2135</name>
    <dbReference type="NCBI Taxonomy" id="1973484"/>
    <lineage>
        <taxon>Bacteria</taxon>
        <taxon>Bacillati</taxon>
        <taxon>Cyanobacteriota</taxon>
        <taxon>Cyanophyceae</taxon>
        <taxon>Leptolyngbyales</taxon>
        <taxon>Leptolyngbyaceae</taxon>
        <taxon>Leptolyngbya group</taxon>
        <taxon>Leptolyngbya</taxon>
    </lineage>
</organism>
<evidence type="ECO:0000313" key="2">
    <source>
        <dbReference type="Proteomes" id="UP000217895"/>
    </source>
</evidence>
<dbReference type="Proteomes" id="UP000217895">
    <property type="component" value="Chromosome"/>
</dbReference>